<proteinExistence type="predicted"/>
<dbReference type="EMBL" id="DSDY01000145">
    <property type="protein sequence ID" value="HDS10894.1"/>
    <property type="molecule type" value="Genomic_DNA"/>
</dbReference>
<organism evidence="1">
    <name type="scientific">Fervidicoccus fontis</name>
    <dbReference type="NCBI Taxonomy" id="683846"/>
    <lineage>
        <taxon>Archaea</taxon>
        <taxon>Thermoproteota</taxon>
        <taxon>Thermoprotei</taxon>
        <taxon>Fervidicoccales</taxon>
        <taxon>Fervidicoccaceae</taxon>
        <taxon>Fervidicoccus</taxon>
    </lineage>
</organism>
<name>A0A7C1E502_9CREN</name>
<gene>
    <name evidence="1" type="ORF">ENO04_04700</name>
</gene>
<comment type="caution">
    <text evidence="1">The sequence shown here is derived from an EMBL/GenBank/DDBJ whole genome shotgun (WGS) entry which is preliminary data.</text>
</comment>
<evidence type="ECO:0000313" key="1">
    <source>
        <dbReference type="EMBL" id="HDS10894.1"/>
    </source>
</evidence>
<reference evidence="1" key="1">
    <citation type="journal article" date="2020" name="mSystems">
        <title>Genome- and Community-Level Interaction Insights into Carbon Utilization and Element Cycling Functions of Hydrothermarchaeota in Hydrothermal Sediment.</title>
        <authorList>
            <person name="Zhou Z."/>
            <person name="Liu Y."/>
            <person name="Xu W."/>
            <person name="Pan J."/>
            <person name="Luo Z.H."/>
            <person name="Li M."/>
        </authorList>
    </citation>
    <scope>NUCLEOTIDE SEQUENCE [LARGE SCALE GENOMIC DNA]</scope>
    <source>
        <strain evidence="1">SpSt-123</strain>
    </source>
</reference>
<dbReference type="AlphaFoldDB" id="A0A7C1E502"/>
<protein>
    <submittedName>
        <fullName evidence="1">Chromatin protein Cren7</fullName>
    </submittedName>
</protein>
<sequence length="104" mass="11422">MPRKQEKNIKICPSCGTIVEKPEKTWHLTSPLPDAQGRITITIMASFTCPNCGAKWKGVLSKIKVGGQEVEIEGGAKTSKLADEEKAERPGEIIELDIDDIMNE</sequence>
<accession>A0A7C1E502</accession>